<dbReference type="Gene3D" id="1.10.3680.10">
    <property type="entry name" value="TerB-like"/>
    <property type="match status" value="1"/>
</dbReference>
<dbReference type="EMBL" id="JBHSWD010000002">
    <property type="protein sequence ID" value="MFC6592774.1"/>
    <property type="molecule type" value="Genomic_DNA"/>
</dbReference>
<dbReference type="RefSeq" id="WP_380083896.1">
    <property type="nucleotide sequence ID" value="NZ_JBHSWD010000002.1"/>
</dbReference>
<dbReference type="Pfam" id="PF05099">
    <property type="entry name" value="TerB"/>
    <property type="match status" value="1"/>
</dbReference>
<evidence type="ECO:0000313" key="2">
    <source>
        <dbReference type="EMBL" id="MFC6592774.1"/>
    </source>
</evidence>
<protein>
    <submittedName>
        <fullName evidence="2">Tellurite resistance TerB family protein</fullName>
    </submittedName>
</protein>
<evidence type="ECO:0000313" key="3">
    <source>
        <dbReference type="Proteomes" id="UP001596297"/>
    </source>
</evidence>
<feature type="domain" description="Co-chaperone DjlA N-terminal" evidence="1">
    <location>
        <begin position="32"/>
        <end position="149"/>
    </location>
</feature>
<evidence type="ECO:0000259" key="1">
    <source>
        <dbReference type="Pfam" id="PF05099"/>
    </source>
</evidence>
<dbReference type="Proteomes" id="UP001596297">
    <property type="component" value="Unassembled WGS sequence"/>
</dbReference>
<comment type="caution">
    <text evidence="2">The sequence shown here is derived from an EMBL/GenBank/DDBJ whole genome shotgun (WGS) entry which is preliminary data.</text>
</comment>
<proteinExistence type="predicted"/>
<dbReference type="SUPFAM" id="SSF158682">
    <property type="entry name" value="TerB-like"/>
    <property type="match status" value="1"/>
</dbReference>
<dbReference type="InterPro" id="IPR007791">
    <property type="entry name" value="DjlA_N"/>
</dbReference>
<organism evidence="2 3">
    <name type="scientific">Deinococcus lacus</name>
    <dbReference type="NCBI Taxonomy" id="392561"/>
    <lineage>
        <taxon>Bacteria</taxon>
        <taxon>Thermotogati</taxon>
        <taxon>Deinococcota</taxon>
        <taxon>Deinococci</taxon>
        <taxon>Deinococcales</taxon>
        <taxon>Deinococcaceae</taxon>
        <taxon>Deinococcus</taxon>
    </lineage>
</organism>
<dbReference type="CDD" id="cd07176">
    <property type="entry name" value="terB"/>
    <property type="match status" value="1"/>
</dbReference>
<keyword evidence="3" id="KW-1185">Reference proteome</keyword>
<gene>
    <name evidence="2" type="ORF">ACFP81_12720</name>
</gene>
<dbReference type="InterPro" id="IPR029024">
    <property type="entry name" value="TerB-like"/>
</dbReference>
<sequence>MSFLNKLKALGQQAGKEAQDTWSRYQSGPFADATMAACALIAAADGQIDPQERSRTAQFITSSEKLRSFNVADLRAKYERYCDALSRDRDFGKIEAMQAVSKLRDKEDEARAVLSLALVIANADGHFDPSEQAAARDIAAALHLSPAEFGL</sequence>
<reference evidence="3" key="1">
    <citation type="journal article" date="2019" name="Int. J. Syst. Evol. Microbiol.">
        <title>The Global Catalogue of Microorganisms (GCM) 10K type strain sequencing project: providing services to taxonomists for standard genome sequencing and annotation.</title>
        <authorList>
            <consortium name="The Broad Institute Genomics Platform"/>
            <consortium name="The Broad Institute Genome Sequencing Center for Infectious Disease"/>
            <person name="Wu L."/>
            <person name="Ma J."/>
        </authorList>
    </citation>
    <scope>NUCLEOTIDE SEQUENCE [LARGE SCALE GENOMIC DNA]</scope>
    <source>
        <strain evidence="3">CGMCC 1.15772</strain>
    </source>
</reference>
<accession>A0ABW1YIT3</accession>
<name>A0ABW1YIT3_9DEIO</name>